<protein>
    <submittedName>
        <fullName evidence="2">Uncharacterized protein</fullName>
    </submittedName>
</protein>
<evidence type="ECO:0000313" key="2">
    <source>
        <dbReference type="EMBL" id="MBD2564271.1"/>
    </source>
</evidence>
<reference evidence="2 3" key="1">
    <citation type="journal article" date="2020" name="ISME J.">
        <title>Comparative genomics reveals insights into cyanobacterial evolution and habitat adaptation.</title>
        <authorList>
            <person name="Chen M.Y."/>
            <person name="Teng W.K."/>
            <person name="Zhao L."/>
            <person name="Hu C.X."/>
            <person name="Zhou Y.K."/>
            <person name="Han B.P."/>
            <person name="Song L.R."/>
            <person name="Shu W.S."/>
        </authorList>
    </citation>
    <scope>NUCLEOTIDE SEQUENCE [LARGE SCALE GENOMIC DNA]</scope>
    <source>
        <strain evidence="2 3">FACHB-391</strain>
    </source>
</reference>
<keyword evidence="3" id="KW-1185">Reference proteome</keyword>
<organism evidence="2 3">
    <name type="scientific">Nostoc linckia FACHB-391</name>
    <dbReference type="NCBI Taxonomy" id="2692906"/>
    <lineage>
        <taxon>Bacteria</taxon>
        <taxon>Bacillati</taxon>
        <taxon>Cyanobacteriota</taxon>
        <taxon>Cyanophyceae</taxon>
        <taxon>Nostocales</taxon>
        <taxon>Nostocaceae</taxon>
        <taxon>Nostoc</taxon>
    </lineage>
</organism>
<accession>A0ABR8F2W0</accession>
<proteinExistence type="predicted"/>
<dbReference type="RefSeq" id="WP_190899756.1">
    <property type="nucleotide sequence ID" value="NZ_JACJTE010000046.1"/>
</dbReference>
<gene>
    <name evidence="2" type="ORF">H6G95_27435</name>
</gene>
<evidence type="ECO:0000256" key="1">
    <source>
        <dbReference type="SAM" id="MobiDB-lite"/>
    </source>
</evidence>
<comment type="caution">
    <text evidence="2">The sequence shown here is derived from an EMBL/GenBank/DDBJ whole genome shotgun (WGS) entry which is preliminary data.</text>
</comment>
<evidence type="ECO:0000313" key="3">
    <source>
        <dbReference type="Proteomes" id="UP000604661"/>
    </source>
</evidence>
<feature type="region of interest" description="Disordered" evidence="1">
    <location>
        <begin position="59"/>
        <end position="96"/>
    </location>
</feature>
<sequence length="96" mass="10262">MENIKFSQLNFSNSGKLIDIEKFLRDLDNTEAMALQGGEVLSISNTYNFFIYKLPNSSAAPGDSATLDEEGAGNASNNGDGGAGSYDYGVIDKISR</sequence>
<dbReference type="EMBL" id="JACJTE010000046">
    <property type="protein sequence ID" value="MBD2564271.1"/>
    <property type="molecule type" value="Genomic_DNA"/>
</dbReference>
<name>A0ABR8F2W0_NOSLI</name>
<dbReference type="Proteomes" id="UP000604661">
    <property type="component" value="Unassembled WGS sequence"/>
</dbReference>